<feature type="transmembrane region" description="Helical" evidence="7">
    <location>
        <begin position="286"/>
        <end position="306"/>
    </location>
</feature>
<dbReference type="InterPro" id="IPR036259">
    <property type="entry name" value="MFS_trans_sf"/>
</dbReference>
<name>A0ABQ2B0I9_9MICC</name>
<dbReference type="RefSeq" id="WP_188573448.1">
    <property type="nucleotide sequence ID" value="NZ_BMFW01000037.1"/>
</dbReference>
<feature type="transmembrane region" description="Helical" evidence="7">
    <location>
        <begin position="312"/>
        <end position="335"/>
    </location>
</feature>
<proteinExistence type="predicted"/>
<feature type="transmembrane region" description="Helical" evidence="7">
    <location>
        <begin position="21"/>
        <end position="42"/>
    </location>
</feature>
<evidence type="ECO:0000259" key="8">
    <source>
        <dbReference type="PROSITE" id="PS50850"/>
    </source>
</evidence>
<evidence type="ECO:0000256" key="6">
    <source>
        <dbReference type="ARBA" id="ARBA00023136"/>
    </source>
</evidence>
<gene>
    <name evidence="9" type="ORF">GCM10007170_41850</name>
</gene>
<evidence type="ECO:0000256" key="5">
    <source>
        <dbReference type="ARBA" id="ARBA00022989"/>
    </source>
</evidence>
<dbReference type="EMBL" id="BMFW01000037">
    <property type="protein sequence ID" value="GGI01732.1"/>
    <property type="molecule type" value="Genomic_DNA"/>
</dbReference>
<dbReference type="InterPro" id="IPR011701">
    <property type="entry name" value="MFS"/>
</dbReference>
<dbReference type="InterPro" id="IPR005829">
    <property type="entry name" value="Sugar_transporter_CS"/>
</dbReference>
<feature type="domain" description="Major facilitator superfamily (MFS) profile" evidence="8">
    <location>
        <begin position="19"/>
        <end position="402"/>
    </location>
</feature>
<feature type="transmembrane region" description="Helical" evidence="7">
    <location>
        <begin position="86"/>
        <end position="105"/>
    </location>
</feature>
<evidence type="ECO:0000313" key="9">
    <source>
        <dbReference type="EMBL" id="GGI01732.1"/>
    </source>
</evidence>
<evidence type="ECO:0000256" key="7">
    <source>
        <dbReference type="SAM" id="Phobius"/>
    </source>
</evidence>
<comment type="subcellular location">
    <subcellularLocation>
        <location evidence="1">Cell membrane</location>
        <topology evidence="1">Multi-pass membrane protein</topology>
    </subcellularLocation>
</comment>
<dbReference type="InterPro" id="IPR020846">
    <property type="entry name" value="MFS_dom"/>
</dbReference>
<dbReference type="Proteomes" id="UP000643279">
    <property type="component" value="Unassembled WGS sequence"/>
</dbReference>
<evidence type="ECO:0000256" key="3">
    <source>
        <dbReference type="ARBA" id="ARBA00022475"/>
    </source>
</evidence>
<feature type="transmembrane region" description="Helical" evidence="7">
    <location>
        <begin position="145"/>
        <end position="170"/>
    </location>
</feature>
<sequence>MPSTGDVLTRPGVRVPGRAAFWLQSSVLVLLMAASSAPSPLYPLYQARWGFQPVVLTVIFAAYVLALLAALLTAGTLSDYLGRRRVLMAALVVEIGAMVVFMLSGNEAALIAARLLQGIATGAAVGALGAYLIELESAVRPGLGTVINGAAPPVGLAVGAVASSLVAGAAPNNIQVIYLAILVLLVLQFAATAVSPETVDPRPGAVASLRLRVHFPPATRRPAVWVLPAGAATWSLGGLILALGPSLIRSMAGTGSALLTGLIVAALTGTGGVATILLGSVRPRRLLGVGMTALLVGMAGTIAALATSSLGLYFAATIVAGVGFGAGFLGVLRTLLPQAEPAERAGLLSAIYVVSYLSNSVPAVAAGALAGTLGLTATAIGYSAMVMLLALFVIAGLAFRQQETGHRSS</sequence>
<evidence type="ECO:0000256" key="4">
    <source>
        <dbReference type="ARBA" id="ARBA00022692"/>
    </source>
</evidence>
<dbReference type="Gene3D" id="1.20.1250.20">
    <property type="entry name" value="MFS general substrate transporter like domains"/>
    <property type="match status" value="1"/>
</dbReference>
<keyword evidence="4 7" id="KW-0812">Transmembrane</keyword>
<accession>A0ABQ2B0I9</accession>
<dbReference type="PROSITE" id="PS50850">
    <property type="entry name" value="MFS"/>
    <property type="match status" value="1"/>
</dbReference>
<evidence type="ECO:0000256" key="2">
    <source>
        <dbReference type="ARBA" id="ARBA00022448"/>
    </source>
</evidence>
<keyword evidence="2" id="KW-0813">Transport</keyword>
<organism evidence="9 10">
    <name type="scientific">Arthrobacter liuii</name>
    <dbReference type="NCBI Taxonomy" id="1476996"/>
    <lineage>
        <taxon>Bacteria</taxon>
        <taxon>Bacillati</taxon>
        <taxon>Actinomycetota</taxon>
        <taxon>Actinomycetes</taxon>
        <taxon>Micrococcales</taxon>
        <taxon>Micrococcaceae</taxon>
        <taxon>Arthrobacter</taxon>
    </lineage>
</organism>
<dbReference type="SUPFAM" id="SSF103473">
    <property type="entry name" value="MFS general substrate transporter"/>
    <property type="match status" value="1"/>
</dbReference>
<feature type="transmembrane region" description="Helical" evidence="7">
    <location>
        <begin position="347"/>
        <end position="373"/>
    </location>
</feature>
<dbReference type="PROSITE" id="PS00216">
    <property type="entry name" value="SUGAR_TRANSPORT_1"/>
    <property type="match status" value="1"/>
</dbReference>
<evidence type="ECO:0000256" key="1">
    <source>
        <dbReference type="ARBA" id="ARBA00004651"/>
    </source>
</evidence>
<keyword evidence="10" id="KW-1185">Reference proteome</keyword>
<keyword evidence="6 7" id="KW-0472">Membrane</keyword>
<feature type="transmembrane region" description="Helical" evidence="7">
    <location>
        <begin position="176"/>
        <end position="194"/>
    </location>
</feature>
<reference evidence="10" key="1">
    <citation type="journal article" date="2019" name="Int. J. Syst. Evol. Microbiol.">
        <title>The Global Catalogue of Microorganisms (GCM) 10K type strain sequencing project: providing services to taxonomists for standard genome sequencing and annotation.</title>
        <authorList>
            <consortium name="The Broad Institute Genomics Platform"/>
            <consortium name="The Broad Institute Genome Sequencing Center for Infectious Disease"/>
            <person name="Wu L."/>
            <person name="Ma J."/>
        </authorList>
    </citation>
    <scope>NUCLEOTIDE SEQUENCE [LARGE SCALE GENOMIC DNA]</scope>
    <source>
        <strain evidence="10">CGMCC 1.12778</strain>
    </source>
</reference>
<keyword evidence="3" id="KW-1003">Cell membrane</keyword>
<dbReference type="Pfam" id="PF07690">
    <property type="entry name" value="MFS_1"/>
    <property type="match status" value="1"/>
</dbReference>
<evidence type="ECO:0000313" key="10">
    <source>
        <dbReference type="Proteomes" id="UP000643279"/>
    </source>
</evidence>
<protein>
    <submittedName>
        <fullName evidence="9">MFS transporter</fullName>
    </submittedName>
</protein>
<dbReference type="InterPro" id="IPR050171">
    <property type="entry name" value="MFS_Transporters"/>
</dbReference>
<keyword evidence="5 7" id="KW-1133">Transmembrane helix</keyword>
<feature type="transmembrane region" description="Helical" evidence="7">
    <location>
        <begin position="379"/>
        <end position="399"/>
    </location>
</feature>
<feature type="transmembrane region" description="Helical" evidence="7">
    <location>
        <begin position="256"/>
        <end position="279"/>
    </location>
</feature>
<comment type="caution">
    <text evidence="9">The sequence shown here is derived from an EMBL/GenBank/DDBJ whole genome shotgun (WGS) entry which is preliminary data.</text>
</comment>
<feature type="transmembrane region" description="Helical" evidence="7">
    <location>
        <begin position="111"/>
        <end position="133"/>
    </location>
</feature>
<dbReference type="PANTHER" id="PTHR23517:SF13">
    <property type="entry name" value="MAJOR FACILITATOR SUPERFAMILY MFS_1"/>
    <property type="match status" value="1"/>
</dbReference>
<feature type="transmembrane region" description="Helical" evidence="7">
    <location>
        <begin position="54"/>
        <end position="74"/>
    </location>
</feature>
<dbReference type="PANTHER" id="PTHR23517">
    <property type="entry name" value="RESISTANCE PROTEIN MDTM, PUTATIVE-RELATED-RELATED"/>
    <property type="match status" value="1"/>
</dbReference>